<evidence type="ECO:0000313" key="2">
    <source>
        <dbReference type="EMBL" id="AMK77918.1"/>
    </source>
</evidence>
<dbReference type="Gene3D" id="3.40.50.10610">
    <property type="entry name" value="ABC-type transport auxiliary lipoprotein component"/>
    <property type="match status" value="1"/>
</dbReference>
<reference evidence="2 3" key="1">
    <citation type="journal article" date="2015" name="Environ. Microbiol.">
        <title>Methane oxidation coupled to nitrate reduction under hypoxia by the Gammaproteobacterium Methylomonas denitrificans, sp. nov. type strain FJG1.</title>
        <authorList>
            <person name="Kits K.D."/>
            <person name="Klotz M.G."/>
            <person name="Stein L.Y."/>
        </authorList>
    </citation>
    <scope>NUCLEOTIDE SEQUENCE [LARGE SCALE GENOMIC DNA]</scope>
    <source>
        <strain evidence="2 3">FJG1</strain>
    </source>
</reference>
<dbReference type="PROSITE" id="PS51257">
    <property type="entry name" value="PROKAR_LIPOPROTEIN"/>
    <property type="match status" value="1"/>
</dbReference>
<dbReference type="EMBL" id="CP014476">
    <property type="protein sequence ID" value="AMK77918.1"/>
    <property type="molecule type" value="Genomic_DNA"/>
</dbReference>
<proteinExistence type="predicted"/>
<dbReference type="Proteomes" id="UP000030512">
    <property type="component" value="Chromosome"/>
</dbReference>
<evidence type="ECO:0000313" key="3">
    <source>
        <dbReference type="Proteomes" id="UP000030512"/>
    </source>
</evidence>
<dbReference type="RefSeq" id="WP_036275845.1">
    <property type="nucleotide sequence ID" value="NZ_CP014476.1"/>
</dbReference>
<dbReference type="OrthoDB" id="8778507at2"/>
<dbReference type="Pfam" id="PF16539">
    <property type="entry name" value="FlgT_M"/>
    <property type="match status" value="1"/>
</dbReference>
<protein>
    <recommendedName>
        <fullName evidence="1">Flagellar assembly protein T middle domain-containing protein</fullName>
    </recommendedName>
</protein>
<feature type="domain" description="Flagellar assembly protein T middle" evidence="1">
    <location>
        <begin position="110"/>
        <end position="272"/>
    </location>
</feature>
<name>A0A126T789_9GAMM</name>
<gene>
    <name evidence="2" type="ORF">JT25_015775</name>
</gene>
<dbReference type="Gene3D" id="2.40.10.410">
    <property type="entry name" value="FlgT, C-terminal domain"/>
    <property type="match status" value="1"/>
</dbReference>
<dbReference type="STRING" id="1538553.JT25_015775"/>
<keyword evidence="3" id="KW-1185">Reference proteome</keyword>
<dbReference type="KEGG" id="mdn:JT25_015775"/>
<sequence length="393" mass="41761">MPYRNLLTVVLIALLAACSSGNSKRRGDENGVAVSGQQGSVQGSAPIAGGGIEEARRAAIDDAVSNASLQLKRNNNSAMLVSDIKVVDEWQDAEQYHVQVLAVLSDKQRCGSPYRKKIVATGFPVMNADQISGTESQDLYSGIPREINNQLMETGDFIGRNLTNTSLYSRPDMAPEIRFAEGTAESVILNIAKQQNAQFVLSGVIRDFRVESTEYVRGSGALADLKSMVRDFVARRSVGIDVFVYDGFSGALLFQHRYTDSILGDVSLPSGYTVGSDRFNSTSAGHAISEIIQQASEDIHKLFGCYPFTTRVIQAGNNRVVIAAGAQDKIKMGDKLMIYSASAGGAAGAGLGESQGILTITDVSATTAAGTIDSTAVTGAVRPGDWVKSFATP</sequence>
<dbReference type="AlphaFoldDB" id="A0A126T789"/>
<dbReference type="InterPro" id="IPR032386">
    <property type="entry name" value="FlgT_M"/>
</dbReference>
<dbReference type="InterPro" id="IPR038165">
    <property type="entry name" value="FlgT_C_sf"/>
</dbReference>
<accession>A0A126T789</accession>
<evidence type="ECO:0000259" key="1">
    <source>
        <dbReference type="Pfam" id="PF16539"/>
    </source>
</evidence>
<organism evidence="2 3">
    <name type="scientific">Methylomonas denitrificans</name>
    <dbReference type="NCBI Taxonomy" id="1538553"/>
    <lineage>
        <taxon>Bacteria</taxon>
        <taxon>Pseudomonadati</taxon>
        <taxon>Pseudomonadota</taxon>
        <taxon>Gammaproteobacteria</taxon>
        <taxon>Methylococcales</taxon>
        <taxon>Methylococcaceae</taxon>
        <taxon>Methylomonas</taxon>
    </lineage>
</organism>